<feature type="chain" id="PRO_5047174402" evidence="1">
    <location>
        <begin position="17"/>
        <end position="162"/>
    </location>
</feature>
<reference evidence="2 3" key="1">
    <citation type="submission" date="2022-01" db="EMBL/GenBank/DDBJ databases">
        <title>Octadecabacter sp. nov., isolated from a marine alga.</title>
        <authorList>
            <person name="Jin M.S."/>
            <person name="Kim H.M."/>
            <person name="Han D.M."/>
            <person name="Jung J.J."/>
            <person name="Jeon C.O."/>
        </authorList>
    </citation>
    <scope>NUCLEOTIDE SEQUENCE [LARGE SCALE GENOMIC DNA]</scope>
    <source>
        <strain evidence="2 3">G9-8</strain>
    </source>
</reference>
<comment type="caution">
    <text evidence="2">The sequence shown here is derived from an EMBL/GenBank/DDBJ whole genome shotgun (WGS) entry which is preliminary data.</text>
</comment>
<dbReference type="RefSeq" id="WP_235226444.1">
    <property type="nucleotide sequence ID" value="NZ_JAKGAQ010000003.1"/>
</dbReference>
<evidence type="ECO:0000313" key="3">
    <source>
        <dbReference type="Proteomes" id="UP001200557"/>
    </source>
</evidence>
<gene>
    <name evidence="2" type="ORF">L0664_13675</name>
</gene>
<evidence type="ECO:0000313" key="2">
    <source>
        <dbReference type="EMBL" id="MCF2872120.1"/>
    </source>
</evidence>
<dbReference type="PROSITE" id="PS51257">
    <property type="entry name" value="PROKAR_LIPOPROTEIN"/>
    <property type="match status" value="1"/>
</dbReference>
<keyword evidence="1" id="KW-0732">Signal</keyword>
<evidence type="ECO:0000256" key="1">
    <source>
        <dbReference type="SAM" id="SignalP"/>
    </source>
</evidence>
<name>A0ABS9CXX3_9RHOB</name>
<protein>
    <submittedName>
        <fullName evidence="2">Uncharacterized protein</fullName>
    </submittedName>
</protein>
<sequence length="162" mass="16875">MKFAALIALTTLAACANPQAPENPNSVPSIQRTMLEMRRSGPHISVTGGVFEGAAAGQRTAFVATPDDRLICTFQSAPDPNRTGLTATVTGYRLNVPGIYTGLSFALLPNVSVIDVETTEAFAVQMGAGAGATSSSIGIGDPRLEQLTRFFAANPTPCWAFG</sequence>
<dbReference type="EMBL" id="JAKGAQ010000003">
    <property type="protein sequence ID" value="MCF2872120.1"/>
    <property type="molecule type" value="Genomic_DNA"/>
</dbReference>
<keyword evidence="3" id="KW-1185">Reference proteome</keyword>
<feature type="signal peptide" evidence="1">
    <location>
        <begin position="1"/>
        <end position="16"/>
    </location>
</feature>
<organism evidence="2 3">
    <name type="scientific">Octadecabacter dasysiphoniae</name>
    <dbReference type="NCBI Taxonomy" id="2909341"/>
    <lineage>
        <taxon>Bacteria</taxon>
        <taxon>Pseudomonadati</taxon>
        <taxon>Pseudomonadota</taxon>
        <taxon>Alphaproteobacteria</taxon>
        <taxon>Rhodobacterales</taxon>
        <taxon>Roseobacteraceae</taxon>
        <taxon>Octadecabacter</taxon>
    </lineage>
</organism>
<accession>A0ABS9CXX3</accession>
<proteinExistence type="predicted"/>
<dbReference type="Proteomes" id="UP001200557">
    <property type="component" value="Unassembled WGS sequence"/>
</dbReference>